<dbReference type="InterPro" id="IPR057641">
    <property type="entry name" value="W02B3_4_N"/>
</dbReference>
<keyword evidence="1" id="KW-0812">Transmembrane</keyword>
<sequence length="154" mass="17853">MIFLVFPGQHSKQKIVGMRLLRIVAAFLCTIFVSVLFVFKSHRAGEEVLSLHFQQEEATTEVNCTELLNELNPRFPAVLIDMQLLRSLQEDNCRSGKRAIRVAVDVQHLNNVRQADFPEYNILYYDKPRDKNFLLFFDTESRILPRYAAGSDVF</sequence>
<keyword evidence="1" id="KW-0472">Membrane</keyword>
<feature type="domain" description="W02B3.4-like N-terminal" evidence="2">
    <location>
        <begin position="63"/>
        <end position="146"/>
    </location>
</feature>
<evidence type="ECO:0000313" key="3">
    <source>
        <dbReference type="EMBL" id="RCN52806.1"/>
    </source>
</evidence>
<evidence type="ECO:0000259" key="2">
    <source>
        <dbReference type="Pfam" id="PF24413"/>
    </source>
</evidence>
<proteinExistence type="predicted"/>
<organism evidence="3 4">
    <name type="scientific">Ancylostoma caninum</name>
    <name type="common">Dog hookworm</name>
    <dbReference type="NCBI Taxonomy" id="29170"/>
    <lineage>
        <taxon>Eukaryota</taxon>
        <taxon>Metazoa</taxon>
        <taxon>Ecdysozoa</taxon>
        <taxon>Nematoda</taxon>
        <taxon>Chromadorea</taxon>
        <taxon>Rhabditida</taxon>
        <taxon>Rhabditina</taxon>
        <taxon>Rhabditomorpha</taxon>
        <taxon>Strongyloidea</taxon>
        <taxon>Ancylostomatidae</taxon>
        <taxon>Ancylostomatinae</taxon>
        <taxon>Ancylostoma</taxon>
    </lineage>
</organism>
<dbReference type="EMBL" id="JOJR01000005">
    <property type="protein sequence ID" value="RCN52806.1"/>
    <property type="molecule type" value="Genomic_DNA"/>
</dbReference>
<gene>
    <name evidence="3" type="ORF">ANCCAN_01183</name>
</gene>
<protein>
    <recommendedName>
        <fullName evidence="2">W02B3.4-like N-terminal domain-containing protein</fullName>
    </recommendedName>
</protein>
<keyword evidence="4" id="KW-1185">Reference proteome</keyword>
<keyword evidence="1" id="KW-1133">Transmembrane helix</keyword>
<name>A0A368H8B2_ANCCA</name>
<feature type="transmembrane region" description="Helical" evidence="1">
    <location>
        <begin position="20"/>
        <end position="39"/>
    </location>
</feature>
<evidence type="ECO:0000313" key="4">
    <source>
        <dbReference type="Proteomes" id="UP000252519"/>
    </source>
</evidence>
<dbReference type="Proteomes" id="UP000252519">
    <property type="component" value="Unassembled WGS sequence"/>
</dbReference>
<evidence type="ECO:0000256" key="1">
    <source>
        <dbReference type="SAM" id="Phobius"/>
    </source>
</evidence>
<dbReference type="Pfam" id="PF24413">
    <property type="entry name" value="W02B3_4_N"/>
    <property type="match status" value="1"/>
</dbReference>
<dbReference type="OrthoDB" id="444255at2759"/>
<comment type="caution">
    <text evidence="3">The sequence shown here is derived from an EMBL/GenBank/DDBJ whole genome shotgun (WGS) entry which is preliminary data.</text>
</comment>
<reference evidence="3 4" key="1">
    <citation type="submission" date="2014-10" db="EMBL/GenBank/DDBJ databases">
        <title>Draft genome of the hookworm Ancylostoma caninum.</title>
        <authorList>
            <person name="Mitreva M."/>
        </authorList>
    </citation>
    <scope>NUCLEOTIDE SEQUENCE [LARGE SCALE GENOMIC DNA]</scope>
    <source>
        <strain evidence="3 4">Baltimore</strain>
    </source>
</reference>
<dbReference type="AlphaFoldDB" id="A0A368H8B2"/>
<dbReference type="STRING" id="29170.A0A368H8B2"/>
<accession>A0A368H8B2</accession>